<dbReference type="InterPro" id="IPR006439">
    <property type="entry name" value="HAD-SF_hydro_IA"/>
</dbReference>
<keyword evidence="3" id="KW-0378">Hydrolase</keyword>
<dbReference type="SUPFAM" id="SSF56784">
    <property type="entry name" value="HAD-like"/>
    <property type="match status" value="1"/>
</dbReference>
<dbReference type="Proteomes" id="UP000076796">
    <property type="component" value="Unassembled WGS sequence"/>
</dbReference>
<dbReference type="NCBIfam" id="TIGR01509">
    <property type="entry name" value="HAD-SF-IA-v3"/>
    <property type="match status" value="1"/>
</dbReference>
<dbReference type="OrthoDB" id="9809962at2"/>
<proteinExistence type="predicted"/>
<protein>
    <submittedName>
        <fullName evidence="5">Haloacid dehalogenase</fullName>
    </submittedName>
</protein>
<name>A0A163ER98_9BACL</name>
<dbReference type="EMBL" id="LWMH01000002">
    <property type="protein sequence ID" value="KZS43963.1"/>
    <property type="molecule type" value="Genomic_DNA"/>
</dbReference>
<reference evidence="5" key="1">
    <citation type="journal article" date="2016" name="Genome Announc.">
        <title>Draft genomes of two strains of Paenibacillus glucanolyticus with capability to degrade lignocellulose.</title>
        <authorList>
            <person name="Mathews S.L."/>
            <person name="Pawlak J."/>
            <person name="Grunden A.M."/>
        </authorList>
    </citation>
    <scope>NUCLEOTIDE SEQUENCE [LARGE SCALE GENOMIC DNA]</scope>
    <source>
        <strain evidence="5">SLM1</strain>
    </source>
</reference>
<dbReference type="SFLD" id="SFLDS00003">
    <property type="entry name" value="Haloacid_Dehalogenase"/>
    <property type="match status" value="1"/>
</dbReference>
<dbReference type="NCBIfam" id="TIGR01549">
    <property type="entry name" value="HAD-SF-IA-v1"/>
    <property type="match status" value="1"/>
</dbReference>
<evidence type="ECO:0000256" key="1">
    <source>
        <dbReference type="ARBA" id="ARBA00001946"/>
    </source>
</evidence>
<dbReference type="GeneID" id="97554470"/>
<organism evidence="5 6">
    <name type="scientific">Paenibacillus glucanolyticus</name>
    <dbReference type="NCBI Taxonomy" id="59843"/>
    <lineage>
        <taxon>Bacteria</taxon>
        <taxon>Bacillati</taxon>
        <taxon>Bacillota</taxon>
        <taxon>Bacilli</taxon>
        <taxon>Bacillales</taxon>
        <taxon>Paenibacillaceae</taxon>
        <taxon>Paenibacillus</taxon>
    </lineage>
</organism>
<accession>A0A163ER98</accession>
<dbReference type="PRINTS" id="PR00413">
    <property type="entry name" value="HADHALOGNASE"/>
</dbReference>
<dbReference type="Gene3D" id="1.10.150.520">
    <property type="match status" value="1"/>
</dbReference>
<dbReference type="InterPro" id="IPR023214">
    <property type="entry name" value="HAD_sf"/>
</dbReference>
<evidence type="ECO:0000256" key="2">
    <source>
        <dbReference type="ARBA" id="ARBA00022723"/>
    </source>
</evidence>
<keyword evidence="4" id="KW-0460">Magnesium</keyword>
<dbReference type="Gene3D" id="3.40.50.1000">
    <property type="entry name" value="HAD superfamily/HAD-like"/>
    <property type="match status" value="1"/>
</dbReference>
<sequence>MTIKAIVFDLDETLTDRRAAIDLFIQRLITPYFPDSDEVTKLMITERFKEADQNGYRDKREVHQMLVQHLPWMKPPTVDEYLTFFRNEIPQCIKAMDQLISVLDFLRSQGVRLGMITNGTVKVQEEKIRHLGIRSYFHTIVISEEVGMKKPDPEIYRIALQRLHTLPSETWYVGDHPRNDIVGASRSGLQAIWCSRDREPWDDTLEAKPYKTIHKLEELISIYTHHHEQQE</sequence>
<keyword evidence="6" id="KW-1185">Reference proteome</keyword>
<dbReference type="AlphaFoldDB" id="A0A163ER98"/>
<dbReference type="PANTHER" id="PTHR46470:SF2">
    <property type="entry name" value="GLYCERALDEHYDE 3-PHOSPHATE PHOSPHATASE"/>
    <property type="match status" value="1"/>
</dbReference>
<dbReference type="GO" id="GO:0046872">
    <property type="term" value="F:metal ion binding"/>
    <property type="evidence" value="ECO:0007669"/>
    <property type="project" value="UniProtKB-KW"/>
</dbReference>
<evidence type="ECO:0000256" key="4">
    <source>
        <dbReference type="ARBA" id="ARBA00022842"/>
    </source>
</evidence>
<dbReference type="PANTHER" id="PTHR46470">
    <property type="entry name" value="N-ACYLNEURAMINATE-9-PHOSPHATASE"/>
    <property type="match status" value="1"/>
</dbReference>
<dbReference type="Pfam" id="PF13419">
    <property type="entry name" value="HAD_2"/>
    <property type="match status" value="1"/>
</dbReference>
<dbReference type="InterPro" id="IPR036412">
    <property type="entry name" value="HAD-like_sf"/>
</dbReference>
<keyword evidence="2" id="KW-0479">Metal-binding</keyword>
<dbReference type="RefSeq" id="WP_063480143.1">
    <property type="nucleotide sequence ID" value="NZ_CP147845.1"/>
</dbReference>
<comment type="cofactor">
    <cofactor evidence="1">
        <name>Mg(2+)</name>
        <dbReference type="ChEBI" id="CHEBI:18420"/>
    </cofactor>
</comment>
<comment type="caution">
    <text evidence="5">The sequence shown here is derived from an EMBL/GenBank/DDBJ whole genome shotgun (WGS) entry which is preliminary data.</text>
</comment>
<dbReference type="GO" id="GO:0016791">
    <property type="term" value="F:phosphatase activity"/>
    <property type="evidence" value="ECO:0007669"/>
    <property type="project" value="TreeGrafter"/>
</dbReference>
<dbReference type="SFLD" id="SFLDG01129">
    <property type="entry name" value="C1.5:_HAD__Beta-PGM__Phosphata"/>
    <property type="match status" value="1"/>
</dbReference>
<dbReference type="GO" id="GO:0044281">
    <property type="term" value="P:small molecule metabolic process"/>
    <property type="evidence" value="ECO:0007669"/>
    <property type="project" value="UniProtKB-ARBA"/>
</dbReference>
<dbReference type="InterPro" id="IPR051400">
    <property type="entry name" value="HAD-like_hydrolase"/>
</dbReference>
<gene>
    <name evidence="5" type="ORF">AWU65_28215</name>
</gene>
<evidence type="ECO:0000313" key="5">
    <source>
        <dbReference type="EMBL" id="KZS43963.1"/>
    </source>
</evidence>
<evidence type="ECO:0000256" key="3">
    <source>
        <dbReference type="ARBA" id="ARBA00022801"/>
    </source>
</evidence>
<dbReference type="InterPro" id="IPR041492">
    <property type="entry name" value="HAD_2"/>
</dbReference>
<evidence type="ECO:0000313" key="6">
    <source>
        <dbReference type="Proteomes" id="UP000076796"/>
    </source>
</evidence>